<dbReference type="GO" id="GO:0070475">
    <property type="term" value="P:rRNA base methylation"/>
    <property type="evidence" value="ECO:0007669"/>
    <property type="project" value="TreeGrafter"/>
</dbReference>
<dbReference type="EC" id="2.1.1.190" evidence="4"/>
<gene>
    <name evidence="4" type="primary">rlmD_10</name>
    <name evidence="4" type="ORF">SDC9_210086</name>
</gene>
<dbReference type="GO" id="GO:0070041">
    <property type="term" value="F:rRNA (uridine-C5-)-methyltransferase activity"/>
    <property type="evidence" value="ECO:0007669"/>
    <property type="project" value="TreeGrafter"/>
</dbReference>
<keyword evidence="2 4" id="KW-0808">Transferase</keyword>
<evidence type="ECO:0000256" key="2">
    <source>
        <dbReference type="ARBA" id="ARBA00022679"/>
    </source>
</evidence>
<dbReference type="Pfam" id="PF05958">
    <property type="entry name" value="tRNA_U5-meth_tr"/>
    <property type="match status" value="1"/>
</dbReference>
<evidence type="ECO:0000256" key="1">
    <source>
        <dbReference type="ARBA" id="ARBA00022603"/>
    </source>
</evidence>
<comment type="caution">
    <text evidence="4">The sequence shown here is derived from an EMBL/GenBank/DDBJ whole genome shotgun (WGS) entry which is preliminary data.</text>
</comment>
<dbReference type="SUPFAM" id="SSF53335">
    <property type="entry name" value="S-adenosyl-L-methionine-dependent methyltransferases"/>
    <property type="match status" value="1"/>
</dbReference>
<proteinExistence type="predicted"/>
<dbReference type="PANTHER" id="PTHR11061">
    <property type="entry name" value="RNA M5U METHYLTRANSFERASE"/>
    <property type="match status" value="1"/>
</dbReference>
<protein>
    <submittedName>
        <fullName evidence="4">23S rRNA (Uracil(1939)-C(5))-methyltransferase RlmD</fullName>
        <ecNumber evidence="4">2.1.1.190</ecNumber>
    </submittedName>
</protein>
<keyword evidence="1 4" id="KW-0489">Methyltransferase</keyword>
<evidence type="ECO:0000256" key="3">
    <source>
        <dbReference type="ARBA" id="ARBA00022691"/>
    </source>
</evidence>
<dbReference type="PROSITE" id="PS51687">
    <property type="entry name" value="SAM_MT_RNA_M5U"/>
    <property type="match status" value="1"/>
</dbReference>
<dbReference type="EMBL" id="VSSQ01140193">
    <property type="protein sequence ID" value="MPN62339.1"/>
    <property type="molecule type" value="Genomic_DNA"/>
</dbReference>
<dbReference type="AlphaFoldDB" id="A0A645JI15"/>
<name>A0A645JI15_9ZZZZ</name>
<organism evidence="4">
    <name type="scientific">bioreactor metagenome</name>
    <dbReference type="NCBI Taxonomy" id="1076179"/>
    <lineage>
        <taxon>unclassified sequences</taxon>
        <taxon>metagenomes</taxon>
        <taxon>ecological metagenomes</taxon>
    </lineage>
</organism>
<dbReference type="InterPro" id="IPR010280">
    <property type="entry name" value="U5_MeTrfase_fam"/>
</dbReference>
<dbReference type="PANTHER" id="PTHR11061:SF30">
    <property type="entry name" value="TRNA (URACIL(54)-C(5))-METHYLTRANSFERASE"/>
    <property type="match status" value="1"/>
</dbReference>
<reference evidence="4" key="1">
    <citation type="submission" date="2019-08" db="EMBL/GenBank/DDBJ databases">
        <authorList>
            <person name="Kucharzyk K."/>
            <person name="Murdoch R.W."/>
            <person name="Higgins S."/>
            <person name="Loffler F."/>
        </authorList>
    </citation>
    <scope>NUCLEOTIDE SEQUENCE</scope>
</reference>
<sequence length="80" mass="9171">MHPVALEYVVDFNAPDIIYVSCNPKTLVTDLKYLTEQGYKIEKVKVKDMFPHTPHVETVVKLTKISDSSTANGEWEELKF</sequence>
<keyword evidence="3" id="KW-0949">S-adenosyl-L-methionine</keyword>
<dbReference type="InterPro" id="IPR029063">
    <property type="entry name" value="SAM-dependent_MTases_sf"/>
</dbReference>
<evidence type="ECO:0000313" key="4">
    <source>
        <dbReference type="EMBL" id="MPN62339.1"/>
    </source>
</evidence>
<accession>A0A645JI15</accession>
<dbReference type="Gene3D" id="3.40.50.150">
    <property type="entry name" value="Vaccinia Virus protein VP39"/>
    <property type="match status" value="1"/>
</dbReference>